<dbReference type="Gene3D" id="1.10.287.1100">
    <property type="entry name" value="Sporulation inhibitor A"/>
    <property type="match status" value="1"/>
</dbReference>
<dbReference type="EMBL" id="JAUSTY010000010">
    <property type="protein sequence ID" value="MDQ0166755.1"/>
    <property type="molecule type" value="Genomic_DNA"/>
</dbReference>
<dbReference type="Proteomes" id="UP001235840">
    <property type="component" value="Unassembled WGS sequence"/>
</dbReference>
<organism evidence="1 2">
    <name type="scientific">Caldalkalibacillus horti</name>
    <dbReference type="NCBI Taxonomy" id="77523"/>
    <lineage>
        <taxon>Bacteria</taxon>
        <taxon>Bacillati</taxon>
        <taxon>Bacillota</taxon>
        <taxon>Bacilli</taxon>
        <taxon>Bacillales</taxon>
        <taxon>Bacillaceae</taxon>
        <taxon>Caldalkalibacillus</taxon>
    </lineage>
</organism>
<gene>
    <name evidence="1" type="ORF">J2S11_002671</name>
</gene>
<accession>A0ABT9W1N8</accession>
<reference evidence="1 2" key="1">
    <citation type="submission" date="2023-07" db="EMBL/GenBank/DDBJ databases">
        <title>Genomic Encyclopedia of Type Strains, Phase IV (KMG-IV): sequencing the most valuable type-strain genomes for metagenomic binning, comparative biology and taxonomic classification.</title>
        <authorList>
            <person name="Goeker M."/>
        </authorList>
    </citation>
    <scope>NUCLEOTIDE SEQUENCE [LARGE SCALE GENOMIC DNA]</scope>
    <source>
        <strain evidence="1 2">DSM 12751</strain>
    </source>
</reference>
<dbReference type="Pfam" id="PF08970">
    <property type="entry name" value="Sda"/>
    <property type="match status" value="1"/>
</dbReference>
<keyword evidence="2" id="KW-1185">Reference proteome</keyword>
<dbReference type="SUPFAM" id="SSF100985">
    <property type="entry name" value="Sporulation inhibitor Sda"/>
    <property type="match status" value="1"/>
</dbReference>
<dbReference type="InterPro" id="IPR036916">
    <property type="entry name" value="Sda_sf"/>
</dbReference>
<evidence type="ECO:0000313" key="1">
    <source>
        <dbReference type="EMBL" id="MDQ0166755.1"/>
    </source>
</evidence>
<proteinExistence type="predicted"/>
<evidence type="ECO:0008006" key="3">
    <source>
        <dbReference type="Google" id="ProtNLM"/>
    </source>
</evidence>
<dbReference type="RefSeq" id="WP_307395210.1">
    <property type="nucleotide sequence ID" value="NZ_BAAADK010000047.1"/>
</dbReference>
<evidence type="ECO:0000313" key="2">
    <source>
        <dbReference type="Proteomes" id="UP001235840"/>
    </source>
</evidence>
<protein>
    <recommendedName>
        <fullName evidence="3">Sporulation histidine kinase inhibitor Sda</fullName>
    </recommendedName>
</protein>
<dbReference type="InterPro" id="IPR015064">
    <property type="entry name" value="Sda"/>
</dbReference>
<sequence>MDRLSDVELLEAYIRAKELNCSPDFIQLLFEEIERRNSAEHQSDFALNLKADSHYLGL</sequence>
<comment type="caution">
    <text evidence="1">The sequence shown here is derived from an EMBL/GenBank/DDBJ whole genome shotgun (WGS) entry which is preliminary data.</text>
</comment>
<name>A0ABT9W1N8_9BACI</name>